<accession>A0A849P5G5</accession>
<sequence>MKALVCHKFGPIDDLNVEELPSLEPQANEVVVRVAAASVNFPDALIVQGLYQIKPDFPFSPGAEFAGEIIKVGAQVKGWKVGDRVIASCGYGAFAQECRVDASRLIPLPPEMPPELGAAFVMTYGTSLHALKDCGELSSEDTLLVLGAAGGVGLAAIEIAKQMGAKVIAAASTSDKRDLCLQVGADYAVDYTQEDWRKQVEKMTEGKGVTVVYDAVGGAYSEIALRTLAWRGRFLVVGFAAGQIPKIPLNLALLSERKILGVFWGQAVRQNPQKHQENMALLVDWFKQGKIKPVVTQTVTLSQAKQAIQDLANRQIKGKVIVLPQA</sequence>
<dbReference type="SUPFAM" id="SSF50129">
    <property type="entry name" value="GroES-like"/>
    <property type="match status" value="1"/>
</dbReference>
<dbReference type="SMART" id="SM00829">
    <property type="entry name" value="PKS_ER"/>
    <property type="match status" value="1"/>
</dbReference>
<dbReference type="GO" id="GO:0016491">
    <property type="term" value="F:oxidoreductase activity"/>
    <property type="evidence" value="ECO:0007669"/>
    <property type="project" value="InterPro"/>
</dbReference>
<dbReference type="Proteomes" id="UP000537862">
    <property type="component" value="Unassembled WGS sequence"/>
</dbReference>
<dbReference type="InterPro" id="IPR011032">
    <property type="entry name" value="GroES-like_sf"/>
</dbReference>
<protein>
    <submittedName>
        <fullName evidence="2">NADPH:quinone oxidoreductase family protein</fullName>
    </submittedName>
</protein>
<evidence type="ECO:0000259" key="1">
    <source>
        <dbReference type="SMART" id="SM00829"/>
    </source>
</evidence>
<dbReference type="RefSeq" id="WP_171681037.1">
    <property type="nucleotide sequence ID" value="NZ_JABGBN010000008.1"/>
</dbReference>
<dbReference type="InterPro" id="IPR036291">
    <property type="entry name" value="NAD(P)-bd_dom_sf"/>
</dbReference>
<organism evidence="2 3">
    <name type="scientific">Pelistega suis</name>
    <dbReference type="NCBI Taxonomy" id="1631957"/>
    <lineage>
        <taxon>Bacteria</taxon>
        <taxon>Pseudomonadati</taxon>
        <taxon>Pseudomonadota</taxon>
        <taxon>Betaproteobacteria</taxon>
        <taxon>Burkholderiales</taxon>
        <taxon>Alcaligenaceae</taxon>
        <taxon>Pelistega</taxon>
    </lineage>
</organism>
<dbReference type="SUPFAM" id="SSF51735">
    <property type="entry name" value="NAD(P)-binding Rossmann-fold domains"/>
    <property type="match status" value="1"/>
</dbReference>
<dbReference type="AlphaFoldDB" id="A0A849P5G5"/>
<dbReference type="CDD" id="cd08241">
    <property type="entry name" value="QOR1"/>
    <property type="match status" value="1"/>
</dbReference>
<dbReference type="PANTHER" id="PTHR43677">
    <property type="entry name" value="SHORT-CHAIN DEHYDROGENASE/REDUCTASE"/>
    <property type="match status" value="1"/>
</dbReference>
<proteinExistence type="predicted"/>
<reference evidence="2 3" key="1">
    <citation type="submission" date="2020-05" db="EMBL/GenBank/DDBJ databases">
        <authorList>
            <person name="Niu N."/>
        </authorList>
    </citation>
    <scope>NUCLEOTIDE SEQUENCE [LARGE SCALE GENOMIC DNA]</scope>
    <source>
        <strain evidence="2 3">3340-03</strain>
    </source>
</reference>
<gene>
    <name evidence="2" type="ORF">HKX39_09240</name>
</gene>
<comment type="caution">
    <text evidence="2">The sequence shown here is derived from an EMBL/GenBank/DDBJ whole genome shotgun (WGS) entry which is preliminary data.</text>
</comment>
<name>A0A849P5G5_9BURK</name>
<dbReference type="Gene3D" id="3.90.180.10">
    <property type="entry name" value="Medium-chain alcohol dehydrogenases, catalytic domain"/>
    <property type="match status" value="1"/>
</dbReference>
<feature type="domain" description="Enoyl reductase (ER)" evidence="1">
    <location>
        <begin position="10"/>
        <end position="322"/>
    </location>
</feature>
<dbReference type="InterPro" id="IPR020843">
    <property type="entry name" value="ER"/>
</dbReference>
<dbReference type="Pfam" id="PF08240">
    <property type="entry name" value="ADH_N"/>
    <property type="match status" value="1"/>
</dbReference>
<dbReference type="InterPro" id="IPR013154">
    <property type="entry name" value="ADH-like_N"/>
</dbReference>
<evidence type="ECO:0000313" key="3">
    <source>
        <dbReference type="Proteomes" id="UP000537862"/>
    </source>
</evidence>
<dbReference type="Pfam" id="PF00107">
    <property type="entry name" value="ADH_zinc_N"/>
    <property type="match status" value="1"/>
</dbReference>
<dbReference type="InterPro" id="IPR013149">
    <property type="entry name" value="ADH-like_C"/>
</dbReference>
<dbReference type="InterPro" id="IPR051397">
    <property type="entry name" value="Zn-ADH-like_protein"/>
</dbReference>
<dbReference type="EMBL" id="JABGBN010000008">
    <property type="protein sequence ID" value="NOL52346.1"/>
    <property type="molecule type" value="Genomic_DNA"/>
</dbReference>
<dbReference type="PANTHER" id="PTHR43677:SF4">
    <property type="entry name" value="QUINONE OXIDOREDUCTASE-LIKE PROTEIN 2"/>
    <property type="match status" value="1"/>
</dbReference>
<dbReference type="Gene3D" id="3.40.50.720">
    <property type="entry name" value="NAD(P)-binding Rossmann-like Domain"/>
    <property type="match status" value="1"/>
</dbReference>
<keyword evidence="3" id="KW-1185">Reference proteome</keyword>
<evidence type="ECO:0000313" key="2">
    <source>
        <dbReference type="EMBL" id="NOL52346.1"/>
    </source>
</evidence>